<sequence>MQLQKVDLLKSLIGCRRWHSDKGANIMKSCVQMAHYISISPEYLIVTTSKEYACTRRGVRRRIKAADCGIEIASSFDVEDDSVFSLEGHHKDYRENCVDYATKREQSIKFTDGGGGTEKITTEERERERERSLTMQVQYSGEDEVQQLLQVAKPPKKGVVSASGCLIMSHVPILHLPQYMKGSSF</sequence>
<accession>A0AAV8RC39</accession>
<reference evidence="1 2" key="1">
    <citation type="submission" date="2022-12" db="EMBL/GenBank/DDBJ databases">
        <title>Chromosome-scale assembly of the Ensete ventricosum genome.</title>
        <authorList>
            <person name="Dussert Y."/>
            <person name="Stocks J."/>
            <person name="Wendawek A."/>
            <person name="Woldeyes F."/>
            <person name="Nichols R.A."/>
            <person name="Borrell J.S."/>
        </authorList>
    </citation>
    <scope>NUCLEOTIDE SEQUENCE [LARGE SCALE GENOMIC DNA]</scope>
    <source>
        <strain evidence="2">cv. Maze</strain>
        <tissue evidence="1">Seeds</tissue>
    </source>
</reference>
<evidence type="ECO:0000313" key="1">
    <source>
        <dbReference type="EMBL" id="KAJ8492811.1"/>
    </source>
</evidence>
<gene>
    <name evidence="1" type="ORF">OPV22_014532</name>
</gene>
<protein>
    <submittedName>
        <fullName evidence="1">Uncharacterized protein</fullName>
    </submittedName>
</protein>
<organism evidence="1 2">
    <name type="scientific">Ensete ventricosum</name>
    <name type="common">Abyssinian banana</name>
    <name type="synonym">Musa ensete</name>
    <dbReference type="NCBI Taxonomy" id="4639"/>
    <lineage>
        <taxon>Eukaryota</taxon>
        <taxon>Viridiplantae</taxon>
        <taxon>Streptophyta</taxon>
        <taxon>Embryophyta</taxon>
        <taxon>Tracheophyta</taxon>
        <taxon>Spermatophyta</taxon>
        <taxon>Magnoliopsida</taxon>
        <taxon>Liliopsida</taxon>
        <taxon>Zingiberales</taxon>
        <taxon>Musaceae</taxon>
        <taxon>Ensete</taxon>
    </lineage>
</organism>
<dbReference type="EMBL" id="JAQQAF010000004">
    <property type="protein sequence ID" value="KAJ8492811.1"/>
    <property type="molecule type" value="Genomic_DNA"/>
</dbReference>
<keyword evidence="2" id="KW-1185">Reference proteome</keyword>
<comment type="caution">
    <text evidence="1">The sequence shown here is derived from an EMBL/GenBank/DDBJ whole genome shotgun (WGS) entry which is preliminary data.</text>
</comment>
<name>A0AAV8RC39_ENSVE</name>
<dbReference type="AlphaFoldDB" id="A0AAV8RC39"/>
<dbReference type="Proteomes" id="UP001222027">
    <property type="component" value="Unassembled WGS sequence"/>
</dbReference>
<proteinExistence type="predicted"/>
<evidence type="ECO:0000313" key="2">
    <source>
        <dbReference type="Proteomes" id="UP001222027"/>
    </source>
</evidence>